<protein>
    <submittedName>
        <fullName evidence="2">Uncharacterized protein</fullName>
    </submittedName>
</protein>
<feature type="region of interest" description="Disordered" evidence="1">
    <location>
        <begin position="1"/>
        <end position="104"/>
    </location>
</feature>
<feature type="compositionally biased region" description="Low complexity" evidence="1">
    <location>
        <begin position="21"/>
        <end position="37"/>
    </location>
</feature>
<organism evidence="2">
    <name type="scientific">uncultured Thermomicrobiales bacterium</name>
    <dbReference type="NCBI Taxonomy" id="1645740"/>
    <lineage>
        <taxon>Bacteria</taxon>
        <taxon>Pseudomonadati</taxon>
        <taxon>Thermomicrobiota</taxon>
        <taxon>Thermomicrobia</taxon>
        <taxon>Thermomicrobiales</taxon>
        <taxon>environmental samples</taxon>
    </lineage>
</organism>
<evidence type="ECO:0000313" key="2">
    <source>
        <dbReference type="EMBL" id="CAA9570092.1"/>
    </source>
</evidence>
<dbReference type="EMBL" id="CADCWL010000133">
    <property type="protein sequence ID" value="CAA9570092.1"/>
    <property type="molecule type" value="Genomic_DNA"/>
</dbReference>
<evidence type="ECO:0000256" key="1">
    <source>
        <dbReference type="SAM" id="MobiDB-lite"/>
    </source>
</evidence>
<feature type="non-terminal residue" evidence="2">
    <location>
        <position position="104"/>
    </location>
</feature>
<feature type="compositionally biased region" description="Basic residues" evidence="1">
    <location>
        <begin position="68"/>
        <end position="77"/>
    </location>
</feature>
<feature type="non-terminal residue" evidence="2">
    <location>
        <position position="1"/>
    </location>
</feature>
<name>A0A6J4V6K1_9BACT</name>
<reference evidence="2" key="1">
    <citation type="submission" date="2020-02" db="EMBL/GenBank/DDBJ databases">
        <authorList>
            <person name="Meier V. D."/>
        </authorList>
    </citation>
    <scope>NUCLEOTIDE SEQUENCE</scope>
    <source>
        <strain evidence="2">AVDCRST_MAG19</strain>
    </source>
</reference>
<accession>A0A6J4V6K1</accession>
<feature type="compositionally biased region" description="Basic residues" evidence="1">
    <location>
        <begin position="93"/>
        <end position="104"/>
    </location>
</feature>
<sequence>CTVLPATVPTRFRSNARRPRIVNAAPAPAATRSSPSPSREDASVPSRPERTTPATPASEQPRPLSCRQPRRSPRKPTPKAAVRAGRLGGSEWRRRRWRGAGRRA</sequence>
<proteinExistence type="predicted"/>
<feature type="compositionally biased region" description="Basic and acidic residues" evidence="1">
    <location>
        <begin position="38"/>
        <end position="50"/>
    </location>
</feature>
<dbReference type="AlphaFoldDB" id="A0A6J4V6K1"/>
<gene>
    <name evidence="2" type="ORF">AVDCRST_MAG19-2688</name>
</gene>